<evidence type="ECO:0000256" key="5">
    <source>
        <dbReference type="ARBA" id="ARBA00022692"/>
    </source>
</evidence>
<dbReference type="PROSITE" id="PS51257">
    <property type="entry name" value="PROKAR_LIPOPROTEIN"/>
    <property type="match status" value="1"/>
</dbReference>
<dbReference type="InterPro" id="IPR008972">
    <property type="entry name" value="Cupredoxin"/>
</dbReference>
<accession>M3VAB1</accession>
<organism evidence="18 19">
    <name type="scientific">Gordonia malaquae NBRC 108250</name>
    <dbReference type="NCBI Taxonomy" id="1223542"/>
    <lineage>
        <taxon>Bacteria</taxon>
        <taxon>Bacillati</taxon>
        <taxon>Actinomycetota</taxon>
        <taxon>Actinomycetes</taxon>
        <taxon>Mycobacteriales</taxon>
        <taxon>Gordoniaceae</taxon>
        <taxon>Gordonia</taxon>
    </lineage>
</organism>
<keyword evidence="4" id="KW-0813">Transport</keyword>
<evidence type="ECO:0000256" key="7">
    <source>
        <dbReference type="ARBA" id="ARBA00022967"/>
    </source>
</evidence>
<keyword evidence="6" id="KW-0479">Metal-binding</keyword>
<dbReference type="InterPro" id="IPR001505">
    <property type="entry name" value="Copper_CuA"/>
</dbReference>
<evidence type="ECO:0000256" key="11">
    <source>
        <dbReference type="ARBA" id="ARBA00023136"/>
    </source>
</evidence>
<evidence type="ECO:0000256" key="3">
    <source>
        <dbReference type="ARBA" id="ARBA00012949"/>
    </source>
</evidence>
<evidence type="ECO:0000256" key="12">
    <source>
        <dbReference type="ARBA" id="ARBA00024688"/>
    </source>
</evidence>
<keyword evidence="5 16" id="KW-0812">Transmembrane</keyword>
<dbReference type="eggNOG" id="COG1622">
    <property type="taxonomic scope" value="Bacteria"/>
</dbReference>
<dbReference type="PANTHER" id="PTHR22888">
    <property type="entry name" value="CYTOCHROME C OXIDASE, SUBUNIT II"/>
    <property type="match status" value="1"/>
</dbReference>
<evidence type="ECO:0000259" key="17">
    <source>
        <dbReference type="PROSITE" id="PS50857"/>
    </source>
</evidence>
<evidence type="ECO:0000256" key="14">
    <source>
        <dbReference type="ARBA" id="ARBA00047816"/>
    </source>
</evidence>
<dbReference type="InterPro" id="IPR002429">
    <property type="entry name" value="CcO_II-like_C"/>
</dbReference>
<dbReference type="Gene3D" id="2.60.40.420">
    <property type="entry name" value="Cupredoxins - blue copper proteins"/>
    <property type="match status" value="1"/>
</dbReference>
<keyword evidence="10" id="KW-0186">Copper</keyword>
<evidence type="ECO:0000256" key="9">
    <source>
        <dbReference type="ARBA" id="ARBA00022989"/>
    </source>
</evidence>
<dbReference type="InterPro" id="IPR045187">
    <property type="entry name" value="CcO_II"/>
</dbReference>
<keyword evidence="11 16" id="KW-0472">Membrane</keyword>
<dbReference type="PROSITE" id="PS50857">
    <property type="entry name" value="COX2_CUA"/>
    <property type="match status" value="1"/>
</dbReference>
<dbReference type="STRING" id="410332.SAMN04488550_2801"/>
<dbReference type="GO" id="GO:0042773">
    <property type="term" value="P:ATP synthesis coupled electron transport"/>
    <property type="evidence" value="ECO:0007669"/>
    <property type="project" value="TreeGrafter"/>
</dbReference>
<evidence type="ECO:0000256" key="13">
    <source>
        <dbReference type="ARBA" id="ARBA00031399"/>
    </source>
</evidence>
<keyword evidence="9 16" id="KW-1133">Transmembrane helix</keyword>
<feature type="domain" description="Cytochrome oxidase subunit II copper A binding" evidence="17">
    <location>
        <begin position="134"/>
        <end position="312"/>
    </location>
</feature>
<keyword evidence="7" id="KW-1278">Translocase</keyword>
<evidence type="ECO:0000313" key="18">
    <source>
        <dbReference type="EMBL" id="GAC78678.1"/>
    </source>
</evidence>
<evidence type="ECO:0000256" key="4">
    <source>
        <dbReference type="ARBA" id="ARBA00022448"/>
    </source>
</evidence>
<dbReference type="Proteomes" id="UP000035009">
    <property type="component" value="Unassembled WGS sequence"/>
</dbReference>
<comment type="function">
    <text evidence="12">Subunits I and II form the functional core of the enzyme complex. Electrons originating in cytochrome c are transferred via heme a and Cu(A) to the binuclear center formed by heme a3 and Cu(B).</text>
</comment>
<dbReference type="AlphaFoldDB" id="M3VAB1"/>
<comment type="catalytic activity">
    <reaction evidence="14">
        <text>4 Fe(II)-[cytochrome c] + O2 + 8 H(+)(in) = 4 Fe(III)-[cytochrome c] + 2 H2O + 4 H(+)(out)</text>
        <dbReference type="Rhea" id="RHEA:11436"/>
        <dbReference type="Rhea" id="RHEA-COMP:10350"/>
        <dbReference type="Rhea" id="RHEA-COMP:14399"/>
        <dbReference type="ChEBI" id="CHEBI:15377"/>
        <dbReference type="ChEBI" id="CHEBI:15378"/>
        <dbReference type="ChEBI" id="CHEBI:15379"/>
        <dbReference type="ChEBI" id="CHEBI:29033"/>
        <dbReference type="ChEBI" id="CHEBI:29034"/>
        <dbReference type="EC" id="7.1.1.9"/>
    </reaction>
</comment>
<keyword evidence="19" id="KW-1185">Reference proteome</keyword>
<dbReference type="InterPro" id="IPR036257">
    <property type="entry name" value="Cyt_c_oxidase_su2_TM_sf"/>
</dbReference>
<keyword evidence="8" id="KW-0249">Electron transport</keyword>
<sequence length="373" mass="41192">MRRGVPTSRTIKRLSALAVLGVVVLMTSGCSAEEAMRFGWPAGVTSEAKDMAEFWTWSVIAALAMGVFVWALIFWTITFHRAKAVDSEDQEIPRQTAYNVPLELAYTAIPFVLIAVMFYFTVVVQNKVEAKEDNPAVVVDVTAFQWNWKFGYNSVNVNGQQLVRAEDSKKGSAFDLQIPKFREHDGEKEEIKGAAGGRSAEERKYLAFDQIETLGSSSEIPILVLPTNTRIQFDLAAADVVHSFWVPEFLFKRDVMPFPEQNHTDSSFQISGIDREGAFVGRCAEMCGTYHAMMNFEVRAVSPAVFASYINFRKANPEATNSEALQAVCQQPRSVTTVPFDTRRVSNGTTPDDLGDANNTALAGCTPAEGGKN</sequence>
<evidence type="ECO:0000256" key="2">
    <source>
        <dbReference type="ARBA" id="ARBA00007866"/>
    </source>
</evidence>
<dbReference type="SUPFAM" id="SSF81464">
    <property type="entry name" value="Cytochrome c oxidase subunit II-like, transmembrane region"/>
    <property type="match status" value="1"/>
</dbReference>
<feature type="compositionally biased region" description="Polar residues" evidence="15">
    <location>
        <begin position="341"/>
        <end position="350"/>
    </location>
</feature>
<evidence type="ECO:0000256" key="8">
    <source>
        <dbReference type="ARBA" id="ARBA00022982"/>
    </source>
</evidence>
<evidence type="ECO:0000256" key="1">
    <source>
        <dbReference type="ARBA" id="ARBA00004141"/>
    </source>
</evidence>
<feature type="transmembrane region" description="Helical" evidence="16">
    <location>
        <begin position="100"/>
        <end position="120"/>
    </location>
</feature>
<comment type="subcellular location">
    <subcellularLocation>
        <location evidence="1">Membrane</location>
        <topology evidence="1">Multi-pass membrane protein</topology>
    </subcellularLocation>
</comment>
<proteinExistence type="inferred from homology"/>
<dbReference type="EC" id="7.1.1.9" evidence="3"/>
<feature type="region of interest" description="Disordered" evidence="15">
    <location>
        <begin position="341"/>
        <end position="373"/>
    </location>
</feature>
<dbReference type="GO" id="GO:0016020">
    <property type="term" value="C:membrane"/>
    <property type="evidence" value="ECO:0007669"/>
    <property type="project" value="UniProtKB-SubCell"/>
</dbReference>
<gene>
    <name evidence="18" type="primary">ctaC</name>
    <name evidence="18" type="ORF">GM1_004_01230</name>
</gene>
<dbReference type="Pfam" id="PF00116">
    <property type="entry name" value="COX2"/>
    <property type="match status" value="1"/>
</dbReference>
<evidence type="ECO:0000256" key="6">
    <source>
        <dbReference type="ARBA" id="ARBA00022723"/>
    </source>
</evidence>
<reference evidence="18 19" key="1">
    <citation type="submission" date="2013-02" db="EMBL/GenBank/DDBJ databases">
        <title>Whole genome shotgun sequence of Gordonia malaquae NBRC 108250.</title>
        <authorList>
            <person name="Yoshida I."/>
            <person name="Hosoyama A."/>
            <person name="Tsuchikane K."/>
            <person name="Ando Y."/>
            <person name="Baba S."/>
            <person name="Ohji S."/>
            <person name="Hamada M."/>
            <person name="Tamura T."/>
            <person name="Yamazoe A."/>
            <person name="Yamazaki S."/>
            <person name="Fujita N."/>
        </authorList>
    </citation>
    <scope>NUCLEOTIDE SEQUENCE [LARGE SCALE GENOMIC DNA]</scope>
    <source>
        <strain evidence="18 19">NBRC 108250</strain>
    </source>
</reference>
<dbReference type="EMBL" id="BAOP01000004">
    <property type="protein sequence ID" value="GAC78678.1"/>
    <property type="molecule type" value="Genomic_DNA"/>
</dbReference>
<comment type="similarity">
    <text evidence="2">Belongs to the cytochrome c oxidase subunit 2 family.</text>
</comment>
<dbReference type="Gene3D" id="1.10.287.90">
    <property type="match status" value="1"/>
</dbReference>
<evidence type="ECO:0000256" key="15">
    <source>
        <dbReference type="SAM" id="MobiDB-lite"/>
    </source>
</evidence>
<evidence type="ECO:0000256" key="16">
    <source>
        <dbReference type="SAM" id="Phobius"/>
    </source>
</evidence>
<evidence type="ECO:0000256" key="10">
    <source>
        <dbReference type="ARBA" id="ARBA00023008"/>
    </source>
</evidence>
<comment type="caution">
    <text evidence="18">The sequence shown here is derived from an EMBL/GenBank/DDBJ whole genome shotgun (WGS) entry which is preliminary data.</text>
</comment>
<dbReference type="PROSITE" id="PS00078">
    <property type="entry name" value="COX2"/>
    <property type="match status" value="1"/>
</dbReference>
<name>M3VAB1_GORML</name>
<dbReference type="SUPFAM" id="SSF49503">
    <property type="entry name" value="Cupredoxins"/>
    <property type="match status" value="1"/>
</dbReference>
<feature type="transmembrane region" description="Helical" evidence="16">
    <location>
        <begin position="56"/>
        <end position="79"/>
    </location>
</feature>
<evidence type="ECO:0000313" key="19">
    <source>
        <dbReference type="Proteomes" id="UP000035009"/>
    </source>
</evidence>
<dbReference type="GO" id="GO:0005507">
    <property type="term" value="F:copper ion binding"/>
    <property type="evidence" value="ECO:0007669"/>
    <property type="project" value="InterPro"/>
</dbReference>
<dbReference type="GO" id="GO:0004129">
    <property type="term" value="F:cytochrome-c oxidase activity"/>
    <property type="evidence" value="ECO:0007669"/>
    <property type="project" value="UniProtKB-EC"/>
</dbReference>
<dbReference type="PANTHER" id="PTHR22888:SF9">
    <property type="entry name" value="CYTOCHROME C OXIDASE SUBUNIT 2"/>
    <property type="match status" value="1"/>
</dbReference>
<protein>
    <recommendedName>
        <fullName evidence="3">cytochrome-c oxidase</fullName>
        <ecNumber evidence="3">7.1.1.9</ecNumber>
    </recommendedName>
    <alternativeName>
        <fullName evidence="13">Cytochrome aa3 subunit 2</fullName>
    </alternativeName>
</protein>